<dbReference type="SUPFAM" id="SSF54373">
    <property type="entry name" value="FAD-linked reductases, C-terminal domain"/>
    <property type="match status" value="1"/>
</dbReference>
<keyword evidence="8" id="KW-1185">Reference proteome</keyword>
<feature type="domain" description="FAD-binding" evidence="6">
    <location>
        <begin position="10"/>
        <end position="359"/>
    </location>
</feature>
<evidence type="ECO:0000256" key="3">
    <source>
        <dbReference type="ARBA" id="ARBA00022827"/>
    </source>
</evidence>
<dbReference type="RefSeq" id="WP_394397852.1">
    <property type="nucleotide sequence ID" value="NZ_JBIGHW010000006.1"/>
</dbReference>
<organism evidence="7 8">
    <name type="scientific">Pelomonas margarita</name>
    <dbReference type="NCBI Taxonomy" id="3299031"/>
    <lineage>
        <taxon>Bacteria</taxon>
        <taxon>Pseudomonadati</taxon>
        <taxon>Pseudomonadota</taxon>
        <taxon>Betaproteobacteria</taxon>
        <taxon>Burkholderiales</taxon>
        <taxon>Sphaerotilaceae</taxon>
        <taxon>Roseateles</taxon>
    </lineage>
</organism>
<dbReference type="Gene3D" id="3.50.50.60">
    <property type="entry name" value="FAD/NAD(P)-binding domain"/>
    <property type="match status" value="1"/>
</dbReference>
<dbReference type="PANTHER" id="PTHR13789:SF318">
    <property type="entry name" value="GERANYLGERANYL DIPHOSPHATE REDUCTASE"/>
    <property type="match status" value="1"/>
</dbReference>
<name>A0ABW7FJK0_9BURK</name>
<accession>A0ABW7FJK0</accession>
<gene>
    <name evidence="7" type="ORF">ACG0Z3_12625</name>
</gene>
<dbReference type="Pfam" id="PF01494">
    <property type="entry name" value="FAD_binding_3"/>
    <property type="match status" value="1"/>
</dbReference>
<dbReference type="PANTHER" id="PTHR13789">
    <property type="entry name" value="MONOOXYGENASE"/>
    <property type="match status" value="1"/>
</dbReference>
<reference evidence="7 8" key="1">
    <citation type="submission" date="2024-08" db="EMBL/GenBank/DDBJ databases">
        <authorList>
            <person name="Lu H."/>
        </authorList>
    </citation>
    <scope>NUCLEOTIDE SEQUENCE [LARGE SCALE GENOMIC DNA]</scope>
    <source>
        <strain evidence="7 8">LKC17W</strain>
    </source>
</reference>
<dbReference type="PRINTS" id="PR00420">
    <property type="entry name" value="RNGMNOXGNASE"/>
</dbReference>
<dbReference type="GO" id="GO:0004497">
    <property type="term" value="F:monooxygenase activity"/>
    <property type="evidence" value="ECO:0007669"/>
    <property type="project" value="UniProtKB-KW"/>
</dbReference>
<dbReference type="EMBL" id="JBIGHW010000006">
    <property type="protein sequence ID" value="MFG6441522.1"/>
    <property type="molecule type" value="Genomic_DNA"/>
</dbReference>
<proteinExistence type="predicted"/>
<dbReference type="Proteomes" id="UP001606301">
    <property type="component" value="Unassembled WGS sequence"/>
</dbReference>
<dbReference type="InterPro" id="IPR002938">
    <property type="entry name" value="FAD-bd"/>
</dbReference>
<evidence type="ECO:0000256" key="4">
    <source>
        <dbReference type="ARBA" id="ARBA00023002"/>
    </source>
</evidence>
<dbReference type="SUPFAM" id="SSF51905">
    <property type="entry name" value="FAD/NAD(P)-binding domain"/>
    <property type="match status" value="1"/>
</dbReference>
<dbReference type="InterPro" id="IPR036188">
    <property type="entry name" value="FAD/NAD-bd_sf"/>
</dbReference>
<keyword evidence="3" id="KW-0274">FAD</keyword>
<sequence length="398" mass="42708">MSVGTSKHEPVLIAGAGIAGLCAALGLLRAGVPVRVLEQAAELREVGAAVSLAPNATRALDSLGVKDALRAAANRPQRAAMKHYHSGETLSAYDMGDAMEQRWGQPYLQLLRADLHKVLADELQRLDSTALVLGARVDGVRQHGDRVSVDTPAGRFESHCLIGADGVRSGVRAALHGDGAPQFTGYVAWRGVVPAESLRNPDFTPDSAVFLGPHRSLLRYRVRGQTAVNVVAFARVDSWIEEGWSLPADPAELREHFAGWHEEAADMIDGLCRSGVFKWGLFGRAALPGWQQGRVTLLGDAAHPMLPFLGQGAAMAIEDGVMLARALSTALAKGLGVEAGLACYERLRYARATNTVKRSDAHGLRLHRHFVDAADDAPVPRDDFLEFDFDAATTPLDI</sequence>
<protein>
    <submittedName>
        <fullName evidence="7">FAD-dependent monooxygenase</fullName>
    </submittedName>
</protein>
<evidence type="ECO:0000256" key="5">
    <source>
        <dbReference type="ARBA" id="ARBA00023033"/>
    </source>
</evidence>
<keyword evidence="2" id="KW-0285">Flavoprotein</keyword>
<keyword evidence="5 7" id="KW-0503">Monooxygenase</keyword>
<comment type="cofactor">
    <cofactor evidence="1">
        <name>FAD</name>
        <dbReference type="ChEBI" id="CHEBI:57692"/>
    </cofactor>
</comment>
<evidence type="ECO:0000256" key="1">
    <source>
        <dbReference type="ARBA" id="ARBA00001974"/>
    </source>
</evidence>
<evidence type="ECO:0000259" key="6">
    <source>
        <dbReference type="Pfam" id="PF01494"/>
    </source>
</evidence>
<comment type="caution">
    <text evidence="7">The sequence shown here is derived from an EMBL/GenBank/DDBJ whole genome shotgun (WGS) entry which is preliminary data.</text>
</comment>
<dbReference type="InterPro" id="IPR050493">
    <property type="entry name" value="FAD-dep_Monooxygenase_BioMet"/>
</dbReference>
<evidence type="ECO:0000313" key="7">
    <source>
        <dbReference type="EMBL" id="MFG6441522.1"/>
    </source>
</evidence>
<keyword evidence="4" id="KW-0560">Oxidoreductase</keyword>
<evidence type="ECO:0000313" key="8">
    <source>
        <dbReference type="Proteomes" id="UP001606301"/>
    </source>
</evidence>
<evidence type="ECO:0000256" key="2">
    <source>
        <dbReference type="ARBA" id="ARBA00022630"/>
    </source>
</evidence>